<sequence length="113" mass="13098">MQKNYSTILCLINISTVSVSCFLPTFKLFLAYKYTHNCDILFSYIPLIENGDDYDEDHSSFLSHVAAAVNRSSSFEDFARSRYIKYFCNGCSFDDYEETIDHSKSLCHCRELL</sequence>
<dbReference type="Proteomes" id="UP001060085">
    <property type="component" value="Linkage Group LG06"/>
</dbReference>
<comment type="caution">
    <text evidence="1">The sequence shown here is derived from an EMBL/GenBank/DDBJ whole genome shotgun (WGS) entry which is preliminary data.</text>
</comment>
<evidence type="ECO:0000313" key="1">
    <source>
        <dbReference type="EMBL" id="KAI5660385.1"/>
    </source>
</evidence>
<organism evidence="1 2">
    <name type="scientific">Catharanthus roseus</name>
    <name type="common">Madagascar periwinkle</name>
    <name type="synonym">Vinca rosea</name>
    <dbReference type="NCBI Taxonomy" id="4058"/>
    <lineage>
        <taxon>Eukaryota</taxon>
        <taxon>Viridiplantae</taxon>
        <taxon>Streptophyta</taxon>
        <taxon>Embryophyta</taxon>
        <taxon>Tracheophyta</taxon>
        <taxon>Spermatophyta</taxon>
        <taxon>Magnoliopsida</taxon>
        <taxon>eudicotyledons</taxon>
        <taxon>Gunneridae</taxon>
        <taxon>Pentapetalae</taxon>
        <taxon>asterids</taxon>
        <taxon>lamiids</taxon>
        <taxon>Gentianales</taxon>
        <taxon>Apocynaceae</taxon>
        <taxon>Rauvolfioideae</taxon>
        <taxon>Vinceae</taxon>
        <taxon>Catharanthinae</taxon>
        <taxon>Catharanthus</taxon>
    </lineage>
</organism>
<dbReference type="EMBL" id="CM044706">
    <property type="protein sequence ID" value="KAI5660385.1"/>
    <property type="molecule type" value="Genomic_DNA"/>
</dbReference>
<name>A0ACC0AHP6_CATRO</name>
<protein>
    <submittedName>
        <fullName evidence="1">Uncharacterized protein</fullName>
    </submittedName>
</protein>
<reference evidence="2" key="1">
    <citation type="journal article" date="2023" name="Nat. Plants">
        <title>Single-cell RNA sequencing provides a high-resolution roadmap for understanding the multicellular compartmentation of specialized metabolism.</title>
        <authorList>
            <person name="Sun S."/>
            <person name="Shen X."/>
            <person name="Li Y."/>
            <person name="Li Y."/>
            <person name="Wang S."/>
            <person name="Li R."/>
            <person name="Zhang H."/>
            <person name="Shen G."/>
            <person name="Guo B."/>
            <person name="Wei J."/>
            <person name="Xu J."/>
            <person name="St-Pierre B."/>
            <person name="Chen S."/>
            <person name="Sun C."/>
        </authorList>
    </citation>
    <scope>NUCLEOTIDE SEQUENCE [LARGE SCALE GENOMIC DNA]</scope>
</reference>
<gene>
    <name evidence="1" type="ORF">M9H77_29178</name>
</gene>
<proteinExistence type="predicted"/>
<accession>A0ACC0AHP6</accession>
<keyword evidence="2" id="KW-1185">Reference proteome</keyword>
<evidence type="ECO:0000313" key="2">
    <source>
        <dbReference type="Proteomes" id="UP001060085"/>
    </source>
</evidence>